<feature type="signal peptide" evidence="1">
    <location>
        <begin position="1"/>
        <end position="23"/>
    </location>
</feature>
<dbReference type="RefSeq" id="WP_135874829.1">
    <property type="nucleotide sequence ID" value="NZ_SRSO01000001.1"/>
</dbReference>
<protein>
    <submittedName>
        <fullName evidence="2">Uncharacterized protein</fullName>
    </submittedName>
</protein>
<evidence type="ECO:0000313" key="3">
    <source>
        <dbReference type="Proteomes" id="UP000307602"/>
    </source>
</evidence>
<keyword evidence="3" id="KW-1185">Reference proteome</keyword>
<evidence type="ECO:0000256" key="1">
    <source>
        <dbReference type="SAM" id="SignalP"/>
    </source>
</evidence>
<dbReference type="OrthoDB" id="1161684at2"/>
<dbReference type="EMBL" id="SRSO01000001">
    <property type="protein sequence ID" value="TGV04868.1"/>
    <property type="molecule type" value="Genomic_DNA"/>
</dbReference>
<feature type="chain" id="PRO_5020383669" evidence="1">
    <location>
        <begin position="24"/>
        <end position="149"/>
    </location>
</feature>
<comment type="caution">
    <text evidence="2">The sequence shown here is derived from an EMBL/GenBank/DDBJ whole genome shotgun (WGS) entry which is preliminary data.</text>
</comment>
<keyword evidence="1" id="KW-0732">Signal</keyword>
<sequence>MKMKIIFFSLSLFLITGATFAQKKDTPKSIISEKVGIKKYHDKEELDRMQKGQLLELYIERIKLLVKTLPYIAFATKPGVTMSTLGIPNTKDNRETLEDEFEASDAFLETTLNFQRTMLPYSDKSNLIAAIIFYEDTMKSLHQYSEFHN</sequence>
<proteinExistence type="predicted"/>
<evidence type="ECO:0000313" key="2">
    <source>
        <dbReference type="EMBL" id="TGV04868.1"/>
    </source>
</evidence>
<gene>
    <name evidence="2" type="ORF">EM932_01735</name>
</gene>
<dbReference type="AlphaFoldDB" id="A0A4S1E456"/>
<accession>A0A4S1E456</accession>
<organism evidence="2 3">
    <name type="scientific">Flavivirga rizhaonensis</name>
    <dbReference type="NCBI Taxonomy" id="2559571"/>
    <lineage>
        <taxon>Bacteria</taxon>
        <taxon>Pseudomonadati</taxon>
        <taxon>Bacteroidota</taxon>
        <taxon>Flavobacteriia</taxon>
        <taxon>Flavobacteriales</taxon>
        <taxon>Flavobacteriaceae</taxon>
        <taxon>Flavivirga</taxon>
    </lineage>
</organism>
<dbReference type="Proteomes" id="UP000307602">
    <property type="component" value="Unassembled WGS sequence"/>
</dbReference>
<reference evidence="2 3" key="1">
    <citation type="submission" date="2019-04" db="EMBL/GenBank/DDBJ databases">
        <authorList>
            <person name="Liu A."/>
        </authorList>
    </citation>
    <scope>NUCLEOTIDE SEQUENCE [LARGE SCALE GENOMIC DNA]</scope>
    <source>
        <strain evidence="2 3">RZ03</strain>
    </source>
</reference>
<name>A0A4S1E456_9FLAO</name>